<proteinExistence type="predicted"/>
<name>A0A834M6U8_RHYFE</name>
<keyword evidence="3" id="KW-1185">Reference proteome</keyword>
<protein>
    <submittedName>
        <fullName evidence="2">Uncharacterized protein</fullName>
    </submittedName>
</protein>
<evidence type="ECO:0000256" key="1">
    <source>
        <dbReference type="SAM" id="MobiDB-lite"/>
    </source>
</evidence>
<dbReference type="Proteomes" id="UP000625711">
    <property type="component" value="Unassembled WGS sequence"/>
</dbReference>
<gene>
    <name evidence="2" type="ORF">GWI33_016737</name>
</gene>
<dbReference type="EMBL" id="JAACXV010014117">
    <property type="protein sequence ID" value="KAF7270271.1"/>
    <property type="molecule type" value="Genomic_DNA"/>
</dbReference>
<sequence>MLIHFDSVCYRPTSVHSDHNYARPRLIAQGQLNTRIADPIRQRHFKTRTTFTSQEQMRSQECDHPRAPAINRPNSQVVAPELDSNVAAHMRTTYANNKSPLHLHRLPEDPLPFKIVKSRYQPNPYAIAQKRPCLNFRSILKKLPPPDSSENRPNPLKSHHNPLLKIADKENAIDLTVEKISSVEPHTAANIPPEVISLD</sequence>
<feature type="region of interest" description="Disordered" evidence="1">
    <location>
        <begin position="141"/>
        <end position="160"/>
    </location>
</feature>
<dbReference type="AlphaFoldDB" id="A0A834M6U8"/>
<accession>A0A834M6U8</accession>
<reference evidence="2" key="1">
    <citation type="submission" date="2020-08" db="EMBL/GenBank/DDBJ databases">
        <title>Genome sequencing and assembly of the red palm weevil Rhynchophorus ferrugineus.</title>
        <authorList>
            <person name="Dias G.B."/>
            <person name="Bergman C.M."/>
            <person name="Manee M."/>
        </authorList>
    </citation>
    <scope>NUCLEOTIDE SEQUENCE</scope>
    <source>
        <strain evidence="2">AA-2017</strain>
        <tissue evidence="2">Whole larva</tissue>
    </source>
</reference>
<evidence type="ECO:0000313" key="3">
    <source>
        <dbReference type="Proteomes" id="UP000625711"/>
    </source>
</evidence>
<evidence type="ECO:0000313" key="2">
    <source>
        <dbReference type="EMBL" id="KAF7270271.1"/>
    </source>
</evidence>
<organism evidence="2 3">
    <name type="scientific">Rhynchophorus ferrugineus</name>
    <name type="common">Red palm weevil</name>
    <name type="synonym">Curculio ferrugineus</name>
    <dbReference type="NCBI Taxonomy" id="354439"/>
    <lineage>
        <taxon>Eukaryota</taxon>
        <taxon>Metazoa</taxon>
        <taxon>Ecdysozoa</taxon>
        <taxon>Arthropoda</taxon>
        <taxon>Hexapoda</taxon>
        <taxon>Insecta</taxon>
        <taxon>Pterygota</taxon>
        <taxon>Neoptera</taxon>
        <taxon>Endopterygota</taxon>
        <taxon>Coleoptera</taxon>
        <taxon>Polyphaga</taxon>
        <taxon>Cucujiformia</taxon>
        <taxon>Curculionidae</taxon>
        <taxon>Dryophthorinae</taxon>
        <taxon>Rhynchophorus</taxon>
    </lineage>
</organism>
<comment type="caution">
    <text evidence="2">The sequence shown here is derived from an EMBL/GenBank/DDBJ whole genome shotgun (WGS) entry which is preliminary data.</text>
</comment>